<dbReference type="Proteomes" id="UP000054560">
    <property type="component" value="Unassembled WGS sequence"/>
</dbReference>
<organism evidence="1 2">
    <name type="scientific">Sphaeroforma arctica JP610</name>
    <dbReference type="NCBI Taxonomy" id="667725"/>
    <lineage>
        <taxon>Eukaryota</taxon>
        <taxon>Ichthyosporea</taxon>
        <taxon>Ichthyophonida</taxon>
        <taxon>Sphaeroforma</taxon>
    </lineage>
</organism>
<accession>A0A0L0FU16</accession>
<name>A0A0L0FU16_9EUKA</name>
<reference evidence="1 2" key="1">
    <citation type="submission" date="2011-02" db="EMBL/GenBank/DDBJ databases">
        <title>The Genome Sequence of Sphaeroforma arctica JP610.</title>
        <authorList>
            <consortium name="The Broad Institute Genome Sequencing Platform"/>
            <person name="Russ C."/>
            <person name="Cuomo C."/>
            <person name="Young S.K."/>
            <person name="Zeng Q."/>
            <person name="Gargeya S."/>
            <person name="Alvarado L."/>
            <person name="Berlin A."/>
            <person name="Chapman S.B."/>
            <person name="Chen Z."/>
            <person name="Freedman E."/>
            <person name="Gellesch M."/>
            <person name="Goldberg J."/>
            <person name="Griggs A."/>
            <person name="Gujja S."/>
            <person name="Heilman E."/>
            <person name="Heiman D."/>
            <person name="Howarth C."/>
            <person name="Mehta T."/>
            <person name="Neiman D."/>
            <person name="Pearson M."/>
            <person name="Roberts A."/>
            <person name="Saif S."/>
            <person name="Shea T."/>
            <person name="Shenoy N."/>
            <person name="Sisk P."/>
            <person name="Stolte C."/>
            <person name="Sykes S."/>
            <person name="White J."/>
            <person name="Yandava C."/>
            <person name="Burger G."/>
            <person name="Gray M.W."/>
            <person name="Holland P.W.H."/>
            <person name="King N."/>
            <person name="Lang F.B.F."/>
            <person name="Roger A.J."/>
            <person name="Ruiz-Trillo I."/>
            <person name="Haas B."/>
            <person name="Nusbaum C."/>
            <person name="Birren B."/>
        </authorList>
    </citation>
    <scope>NUCLEOTIDE SEQUENCE [LARGE SCALE GENOMIC DNA]</scope>
    <source>
        <strain evidence="1 2">JP610</strain>
    </source>
</reference>
<evidence type="ECO:0000313" key="1">
    <source>
        <dbReference type="EMBL" id="KNC80317.1"/>
    </source>
</evidence>
<evidence type="ECO:0000313" key="2">
    <source>
        <dbReference type="Proteomes" id="UP000054560"/>
    </source>
</evidence>
<sequence length="234" mass="26942">MESPKMVKWPTHFDNLNAALAFAREYWPQGPVYSNLESTNTHLVAIISNLIQDLRISRQEVYASTAMALAHLTFAKSNLYRVGKRNQELQAEVDRFKRHNVELGDDHKLLVAKHDTLKSKHAQISERLMKAQSRLYEQTEQSTDNLGVLQAELDFVRIELQEKLDIIEQFEHATKPKPASYADKYGITADDLGIPLSECPKYKDAYKRTKLENWENFGPWIMGIKIELAHYGVL</sequence>
<keyword evidence="2" id="KW-1185">Reference proteome</keyword>
<proteinExistence type="predicted"/>
<dbReference type="AlphaFoldDB" id="A0A0L0FU16"/>
<protein>
    <submittedName>
        <fullName evidence="1">Uncharacterized protein</fullName>
    </submittedName>
</protein>
<dbReference type="GeneID" id="25907834"/>
<dbReference type="EMBL" id="KQ242169">
    <property type="protein sequence ID" value="KNC80317.1"/>
    <property type="molecule type" value="Genomic_DNA"/>
</dbReference>
<gene>
    <name evidence="1" type="ORF">SARC_07330</name>
</gene>
<dbReference type="RefSeq" id="XP_014154219.1">
    <property type="nucleotide sequence ID" value="XM_014298744.1"/>
</dbReference>